<organism evidence="1 2">
    <name type="scientific">Vitis rotundifolia</name>
    <name type="common">Muscadine grape</name>
    <dbReference type="NCBI Taxonomy" id="103349"/>
    <lineage>
        <taxon>Eukaryota</taxon>
        <taxon>Viridiplantae</taxon>
        <taxon>Streptophyta</taxon>
        <taxon>Embryophyta</taxon>
        <taxon>Tracheophyta</taxon>
        <taxon>Spermatophyta</taxon>
        <taxon>Magnoliopsida</taxon>
        <taxon>eudicotyledons</taxon>
        <taxon>Gunneridae</taxon>
        <taxon>Pentapetalae</taxon>
        <taxon>rosids</taxon>
        <taxon>Vitales</taxon>
        <taxon>Vitaceae</taxon>
        <taxon>Viteae</taxon>
        <taxon>Vitis</taxon>
    </lineage>
</organism>
<dbReference type="Proteomes" id="UP001168098">
    <property type="component" value="Unassembled WGS sequence"/>
</dbReference>
<gene>
    <name evidence="1" type="ORF">PVL29_018999</name>
</gene>
<proteinExistence type="predicted"/>
<comment type="caution">
    <text evidence="1">The sequence shown here is derived from an EMBL/GenBank/DDBJ whole genome shotgun (WGS) entry which is preliminary data.</text>
</comment>
<reference evidence="1 2" key="1">
    <citation type="journal article" date="2023" name="BMC Biotechnol.">
        <title>Vitis rotundifolia cv Carlos genome sequencing.</title>
        <authorList>
            <person name="Huff M."/>
            <person name="Hulse-Kemp A."/>
            <person name="Scheffler B."/>
            <person name="Youngblood R."/>
            <person name="Simpson S."/>
            <person name="Babiker E."/>
            <person name="Staton M."/>
        </authorList>
    </citation>
    <scope>NUCLEOTIDE SEQUENCE [LARGE SCALE GENOMIC DNA]</scope>
    <source>
        <tissue evidence="1">Leaf</tissue>
    </source>
</reference>
<sequence>MKPFPPLTKVFALVIHEERQQNINYGSSSFGDLPILGDYNSASANAHTSSVPSKGKRERPQCVHYGLQGHIMCRTSGATNSPKSNCCCIHLSTHGKHNES</sequence>
<protein>
    <submittedName>
        <fullName evidence="1">Uncharacterized protein</fullName>
    </submittedName>
</protein>
<evidence type="ECO:0000313" key="1">
    <source>
        <dbReference type="EMBL" id="KAJ9683237.1"/>
    </source>
</evidence>
<evidence type="ECO:0000313" key="2">
    <source>
        <dbReference type="Proteomes" id="UP001168098"/>
    </source>
</evidence>
<dbReference type="EMBL" id="JARBHA010000014">
    <property type="protein sequence ID" value="KAJ9683237.1"/>
    <property type="molecule type" value="Genomic_DNA"/>
</dbReference>
<name>A0AA38Z6N2_VITRO</name>
<accession>A0AA38Z6N2</accession>
<dbReference type="AlphaFoldDB" id="A0AA38Z6N2"/>
<keyword evidence="2" id="KW-1185">Reference proteome</keyword>